<dbReference type="Proteomes" id="UP000078406">
    <property type="component" value="Unassembled WGS sequence"/>
</dbReference>
<dbReference type="GO" id="GO:0042601">
    <property type="term" value="C:endospore-forming forespore"/>
    <property type="evidence" value="ECO:0007669"/>
    <property type="project" value="TreeGrafter"/>
</dbReference>
<dbReference type="AlphaFoldDB" id="A0A177XX94"/>
<gene>
    <name evidence="2" type="ORF">APB76_14645</name>
</gene>
<dbReference type="EMBL" id="LLEI02000043">
    <property type="protein sequence ID" value="OAJ93201.1"/>
    <property type="molecule type" value="Genomic_DNA"/>
</dbReference>
<accession>A0A177XX94</accession>
<feature type="domain" description="Aminoglycoside phosphotransferase" evidence="1">
    <location>
        <begin position="31"/>
        <end position="248"/>
    </location>
</feature>
<keyword evidence="2" id="KW-0808">Transferase</keyword>
<dbReference type="PANTHER" id="PTHR39179">
    <property type="entry name" value="SPORE COAT PROTEIN I"/>
    <property type="match status" value="1"/>
</dbReference>
<dbReference type="InterPro" id="IPR002575">
    <property type="entry name" value="Aminoglycoside_PTrfase"/>
</dbReference>
<dbReference type="Gene3D" id="3.90.1200.10">
    <property type="match status" value="1"/>
</dbReference>
<sequence>MAAEPVQRRIQFVFDQYQIFPNDNLTLCYFGMANEVYIVPTEHGRYVLKKCFKSNTKELISNEVALIEQLNSNGCSTPEIVPDKEGNLYVDFDGEIYVMTKYCSDMTYNWSSEIPDKAHQETIRAMANFHHATEQFTPPYPNSRTTFLGMATHRDKLAQIEACVVEGRESFKQMSEYLPKLKSLLNQLESEINQSELDKAKQCFIHGDLHCYNLFYDQDGGYTKLIDFDFSRLDYRLADIFWTSRILGFKLVRRHYSIEQLEAWDHVIPEDLLLNLLVQVWQIIIRQYRQVSSLNDSELALVPLFAQAVPLYIFHFFDFTNSEQECLEHVKWFEWELSQVERNVRLNMLAIEKVLSDVA</sequence>
<evidence type="ECO:0000313" key="2">
    <source>
        <dbReference type="EMBL" id="OAJ93201.1"/>
    </source>
</evidence>
<dbReference type="InterPro" id="IPR011009">
    <property type="entry name" value="Kinase-like_dom_sf"/>
</dbReference>
<dbReference type="GO" id="GO:0016740">
    <property type="term" value="F:transferase activity"/>
    <property type="evidence" value="ECO:0007669"/>
    <property type="project" value="UniProtKB-KW"/>
</dbReference>
<comment type="caution">
    <text evidence="2">The sequence shown here is derived from an EMBL/GenBank/DDBJ whole genome shotgun (WGS) entry which is preliminary data.</text>
</comment>
<dbReference type="Gene3D" id="3.30.200.20">
    <property type="entry name" value="Phosphorylase Kinase, domain 1"/>
    <property type="match status" value="1"/>
</dbReference>
<name>A0A177XX94_9VIBR</name>
<proteinExistence type="predicted"/>
<reference evidence="2 3" key="1">
    <citation type="journal article" date="2016" name="Syst. Appl. Microbiol.">
        <title>Vibrio bivalvicida sp. nov., a novel larval pathogen for bivalve molluscs reared in a hatchery.</title>
        <authorList>
            <person name="Dubert J."/>
            <person name="Romalde J.L."/>
            <person name="Prado S."/>
            <person name="Barja J.L."/>
        </authorList>
    </citation>
    <scope>NUCLEOTIDE SEQUENCE [LARGE SCALE GENOMIC DNA]</scope>
    <source>
        <strain evidence="2 3">605</strain>
    </source>
</reference>
<organism evidence="2 3">
    <name type="scientific">Vibrio bivalvicida</name>
    <dbReference type="NCBI Taxonomy" id="1276888"/>
    <lineage>
        <taxon>Bacteria</taxon>
        <taxon>Pseudomonadati</taxon>
        <taxon>Pseudomonadota</taxon>
        <taxon>Gammaproteobacteria</taxon>
        <taxon>Vibrionales</taxon>
        <taxon>Vibrionaceae</taxon>
        <taxon>Vibrio</taxon>
        <taxon>Vibrio oreintalis group</taxon>
    </lineage>
</organism>
<evidence type="ECO:0000259" key="1">
    <source>
        <dbReference type="Pfam" id="PF01636"/>
    </source>
</evidence>
<evidence type="ECO:0000313" key="3">
    <source>
        <dbReference type="Proteomes" id="UP000078406"/>
    </source>
</evidence>
<protein>
    <submittedName>
        <fullName evidence="2">Aminoglycoside phosphotransferase</fullName>
    </submittedName>
</protein>
<dbReference type="Pfam" id="PF01636">
    <property type="entry name" value="APH"/>
    <property type="match status" value="1"/>
</dbReference>
<dbReference type="PANTHER" id="PTHR39179:SF1">
    <property type="entry name" value="SPORE COAT PROTEIN I"/>
    <property type="match status" value="1"/>
</dbReference>
<dbReference type="SUPFAM" id="SSF56112">
    <property type="entry name" value="Protein kinase-like (PK-like)"/>
    <property type="match status" value="1"/>
</dbReference>
<dbReference type="InterPro" id="IPR047175">
    <property type="entry name" value="CotS-like"/>
</dbReference>
<dbReference type="RefSeq" id="WP_049845811.1">
    <property type="nucleotide sequence ID" value="NZ_LLEI02000043.1"/>
</dbReference>